<organism evidence="3 4">
    <name type="scientific">Diplodia seriata</name>
    <dbReference type="NCBI Taxonomy" id="420778"/>
    <lineage>
        <taxon>Eukaryota</taxon>
        <taxon>Fungi</taxon>
        <taxon>Dikarya</taxon>
        <taxon>Ascomycota</taxon>
        <taxon>Pezizomycotina</taxon>
        <taxon>Dothideomycetes</taxon>
        <taxon>Dothideomycetes incertae sedis</taxon>
        <taxon>Botryosphaeriales</taxon>
        <taxon>Botryosphaeriaceae</taxon>
        <taxon>Diplodia</taxon>
    </lineage>
</organism>
<feature type="signal peptide" evidence="2">
    <location>
        <begin position="1"/>
        <end position="22"/>
    </location>
</feature>
<feature type="compositionally biased region" description="Low complexity" evidence="1">
    <location>
        <begin position="113"/>
        <end position="125"/>
    </location>
</feature>
<reference evidence="3 4" key="2">
    <citation type="submission" date="2015-05" db="EMBL/GenBank/DDBJ databases">
        <title>Distinctive expansion of gene families associated with plant cell wall degradation and secondary metabolism in the genomes of grapevine trunk pathogens.</title>
        <authorList>
            <person name="Lawrence D.P."/>
            <person name="Travadon R."/>
            <person name="Rolshausen P.E."/>
            <person name="Baumgartner K."/>
        </authorList>
    </citation>
    <scope>NUCLEOTIDE SEQUENCE [LARGE SCALE GENOMIC DNA]</scope>
    <source>
        <strain evidence="3">DS831</strain>
    </source>
</reference>
<evidence type="ECO:0000313" key="3">
    <source>
        <dbReference type="EMBL" id="KKY17579.1"/>
    </source>
</evidence>
<protein>
    <submittedName>
        <fullName evidence="3">Uncharacterized protein</fullName>
    </submittedName>
</protein>
<evidence type="ECO:0000256" key="2">
    <source>
        <dbReference type="SAM" id="SignalP"/>
    </source>
</evidence>
<dbReference type="AlphaFoldDB" id="A0A0G2E4B8"/>
<proteinExistence type="predicted"/>
<evidence type="ECO:0000313" key="4">
    <source>
        <dbReference type="Proteomes" id="UP000034182"/>
    </source>
</evidence>
<keyword evidence="2" id="KW-0732">Signal</keyword>
<name>A0A0G2E4B8_9PEZI</name>
<dbReference type="EMBL" id="LAQI01000147">
    <property type="protein sequence ID" value="KKY17579.1"/>
    <property type="molecule type" value="Genomic_DNA"/>
</dbReference>
<feature type="chain" id="PRO_5002543251" evidence="2">
    <location>
        <begin position="23"/>
        <end position="190"/>
    </location>
</feature>
<comment type="caution">
    <text evidence="3">The sequence shown here is derived from an EMBL/GenBank/DDBJ whole genome shotgun (WGS) entry which is preliminary data.</text>
</comment>
<evidence type="ECO:0000256" key="1">
    <source>
        <dbReference type="SAM" id="MobiDB-lite"/>
    </source>
</evidence>
<accession>A0A0G2E4B8</accession>
<dbReference type="Proteomes" id="UP000034182">
    <property type="component" value="Unassembled WGS sequence"/>
</dbReference>
<reference evidence="3 4" key="1">
    <citation type="submission" date="2015-03" db="EMBL/GenBank/DDBJ databases">
        <authorList>
            <person name="Morales-Cruz A."/>
            <person name="Amrine K.C."/>
            <person name="Cantu D."/>
        </authorList>
    </citation>
    <scope>NUCLEOTIDE SEQUENCE [LARGE SCALE GENOMIC DNA]</scope>
    <source>
        <strain evidence="3">DS831</strain>
    </source>
</reference>
<sequence length="190" mass="20471">MKIPTLTTALVAIAYHITPAFPAAIPTDNTTTTIHSPQQQQQHPYPLTKRGAGSGVAIAVANSYAGAANAISSYYQSAAYKSHVHAHALGLHCRIPGRGNVFVYHKGGEDNENNNSSSSSSSANSSGGGEDNDDRPATVTFNIHTPWTLTYGARVLERLRQRGWEEAAAIVGIYHKLHVARFALIRKKPR</sequence>
<gene>
    <name evidence="3" type="ORF">UCDDS831_g06287</name>
</gene>
<feature type="region of interest" description="Disordered" evidence="1">
    <location>
        <begin position="106"/>
        <end position="138"/>
    </location>
</feature>